<dbReference type="PIRSF" id="PIRSF004848">
    <property type="entry name" value="YBL036c_PLPDEIII"/>
    <property type="match status" value="1"/>
</dbReference>
<evidence type="ECO:0000259" key="4">
    <source>
        <dbReference type="Pfam" id="PF01168"/>
    </source>
</evidence>
<dbReference type="Pfam" id="PF01168">
    <property type="entry name" value="Ala_racemase_N"/>
    <property type="match status" value="1"/>
</dbReference>
<evidence type="ECO:0000313" key="5">
    <source>
        <dbReference type="EMBL" id="MBT1702458.1"/>
    </source>
</evidence>
<sequence length="225" mass="25517">MSIRTNLEHIKQLLPADIKLIAVTKTHPVEKVREVYEAGHKIMGENKVQELTDKYENLPKDIEWHLIGHLQSNKVKYIAPFVSLIHAVDSVKLLEEINKQAKKNDRVIPCLFQIHIAEEETKFGLSEEEVTNLISSSISELGNVSIVGLMGMATFTDNKDQIRKEFKGLRTLFERLRQSPLPANVQMKELSMGMSGDFKIAIEEGSTMVRVGSAIFGERNYLNKQ</sequence>
<comment type="caution">
    <text evidence="5">The sequence shown here is derived from an EMBL/GenBank/DDBJ whole genome shotgun (WGS) entry which is preliminary data.</text>
</comment>
<dbReference type="SUPFAM" id="SSF51419">
    <property type="entry name" value="PLP-binding barrel"/>
    <property type="match status" value="1"/>
</dbReference>
<dbReference type="InterPro" id="IPR011078">
    <property type="entry name" value="PyrdxlP_homeostasis"/>
</dbReference>
<dbReference type="HAMAP" id="MF_02087">
    <property type="entry name" value="PLP_homeostasis"/>
    <property type="match status" value="1"/>
</dbReference>
<dbReference type="InterPro" id="IPR001608">
    <property type="entry name" value="Ala_racemase_N"/>
</dbReference>
<reference evidence="5 6" key="1">
    <citation type="submission" date="2021-05" db="EMBL/GenBank/DDBJ databases">
        <title>A Polyphasic approach of four new species of the genus Ohtaekwangia: Ohtaekwangia histidinii sp. nov., Ohtaekwangia cretensis sp. nov., Ohtaekwangia indiensis sp. nov., Ohtaekwangia reichenbachii sp. nov. from diverse environment.</title>
        <authorList>
            <person name="Octaviana S."/>
        </authorList>
    </citation>
    <scope>NUCLEOTIDE SEQUENCE [LARGE SCALE GENOMIC DNA]</scope>
    <source>
        <strain evidence="5 6">PWU20</strain>
    </source>
</reference>
<evidence type="ECO:0000313" key="6">
    <source>
        <dbReference type="Proteomes" id="UP000772618"/>
    </source>
</evidence>
<gene>
    <name evidence="5" type="ORF">KK060_04155</name>
</gene>
<dbReference type="Proteomes" id="UP000772618">
    <property type="component" value="Unassembled WGS sequence"/>
</dbReference>
<accession>A0ABS5VN63</accession>
<feature type="domain" description="Alanine racemase N-terminal" evidence="4">
    <location>
        <begin position="2"/>
        <end position="219"/>
    </location>
</feature>
<dbReference type="RefSeq" id="WP_254152410.1">
    <property type="nucleotide sequence ID" value="NZ_JAHESD010000005.1"/>
</dbReference>
<protein>
    <recommendedName>
        <fullName evidence="2">Pyridoxal phosphate homeostasis protein</fullName>
        <shortName evidence="2">PLP homeostasis protein</shortName>
    </recommendedName>
</protein>
<dbReference type="EMBL" id="JAHESD010000005">
    <property type="protein sequence ID" value="MBT1702458.1"/>
    <property type="molecule type" value="Genomic_DNA"/>
</dbReference>
<dbReference type="NCBIfam" id="TIGR00044">
    <property type="entry name" value="YggS family pyridoxal phosphate-dependent enzyme"/>
    <property type="match status" value="1"/>
</dbReference>
<comment type="function">
    <text evidence="2">Pyridoxal 5'-phosphate (PLP)-binding protein, which is involved in PLP homeostasis.</text>
</comment>
<comment type="similarity">
    <text evidence="2 3">Belongs to the pyridoxal phosphate-binding protein YggS/PROSC family.</text>
</comment>
<keyword evidence="1 2" id="KW-0663">Pyridoxal phosphate</keyword>
<keyword evidence="6" id="KW-1185">Reference proteome</keyword>
<feature type="modified residue" description="N6-(pyridoxal phosphate)lysine" evidence="2">
    <location>
        <position position="25"/>
    </location>
</feature>
<name>A0ABS5VN63_9BACT</name>
<proteinExistence type="inferred from homology"/>
<dbReference type="CDD" id="cd00635">
    <property type="entry name" value="PLPDE_III_YBL036c_like"/>
    <property type="match status" value="1"/>
</dbReference>
<dbReference type="PANTHER" id="PTHR10146">
    <property type="entry name" value="PROLINE SYNTHETASE CO-TRANSCRIBED BACTERIAL HOMOLOG PROTEIN"/>
    <property type="match status" value="1"/>
</dbReference>
<evidence type="ECO:0000256" key="3">
    <source>
        <dbReference type="RuleBase" id="RU004514"/>
    </source>
</evidence>
<dbReference type="PANTHER" id="PTHR10146:SF14">
    <property type="entry name" value="PYRIDOXAL PHOSPHATE HOMEOSTASIS PROTEIN"/>
    <property type="match status" value="1"/>
</dbReference>
<evidence type="ECO:0000256" key="1">
    <source>
        <dbReference type="ARBA" id="ARBA00022898"/>
    </source>
</evidence>
<dbReference type="InterPro" id="IPR029066">
    <property type="entry name" value="PLP-binding_barrel"/>
</dbReference>
<dbReference type="Gene3D" id="3.20.20.10">
    <property type="entry name" value="Alanine racemase"/>
    <property type="match status" value="1"/>
</dbReference>
<evidence type="ECO:0000256" key="2">
    <source>
        <dbReference type="HAMAP-Rule" id="MF_02087"/>
    </source>
</evidence>
<organism evidence="5 6">
    <name type="scientific">Chryseosolibacter indicus</name>
    <dbReference type="NCBI Taxonomy" id="2782351"/>
    <lineage>
        <taxon>Bacteria</taxon>
        <taxon>Pseudomonadati</taxon>
        <taxon>Bacteroidota</taxon>
        <taxon>Cytophagia</taxon>
        <taxon>Cytophagales</taxon>
        <taxon>Chryseotaleaceae</taxon>
        <taxon>Chryseosolibacter</taxon>
    </lineage>
</organism>